<dbReference type="Pfam" id="PF03448">
    <property type="entry name" value="MgtE_N"/>
    <property type="match status" value="1"/>
</dbReference>
<evidence type="ECO:0000256" key="8">
    <source>
        <dbReference type="SAM" id="Phobius"/>
    </source>
</evidence>
<proteinExistence type="inferred from homology"/>
<dbReference type="AlphaFoldDB" id="X1GFL9"/>
<dbReference type="Gene3D" id="1.10.357.20">
    <property type="entry name" value="SLC41 divalent cation transporters, integral membrane domain"/>
    <property type="match status" value="1"/>
</dbReference>
<comment type="subcellular location">
    <subcellularLocation>
        <location evidence="1">Membrane</location>
        <topology evidence="1">Multi-pass membrane protein</topology>
    </subcellularLocation>
</comment>
<dbReference type="CDD" id="cd04606">
    <property type="entry name" value="CBS_pair_Mg_transporter"/>
    <property type="match status" value="1"/>
</dbReference>
<dbReference type="SUPFAM" id="SSF161093">
    <property type="entry name" value="MgtE membrane domain-like"/>
    <property type="match status" value="1"/>
</dbReference>
<evidence type="ECO:0000256" key="1">
    <source>
        <dbReference type="ARBA" id="ARBA00004141"/>
    </source>
</evidence>
<name>X1GFL9_9ZZZZ</name>
<dbReference type="GO" id="GO:0016020">
    <property type="term" value="C:membrane"/>
    <property type="evidence" value="ECO:0007669"/>
    <property type="project" value="UniProtKB-SubCell"/>
</dbReference>
<dbReference type="Gene3D" id="3.10.580.10">
    <property type="entry name" value="CBS-domain"/>
    <property type="match status" value="1"/>
</dbReference>
<evidence type="ECO:0000313" key="10">
    <source>
        <dbReference type="EMBL" id="GAH55982.1"/>
    </source>
</evidence>
<evidence type="ECO:0000256" key="5">
    <source>
        <dbReference type="ARBA" id="ARBA00022842"/>
    </source>
</evidence>
<dbReference type="PANTHER" id="PTHR43773:SF1">
    <property type="entry name" value="MAGNESIUM TRANSPORTER MGTE"/>
    <property type="match status" value="1"/>
</dbReference>
<dbReference type="SUPFAM" id="SSF158791">
    <property type="entry name" value="MgtE N-terminal domain-like"/>
    <property type="match status" value="1"/>
</dbReference>
<evidence type="ECO:0000256" key="3">
    <source>
        <dbReference type="ARBA" id="ARBA00022448"/>
    </source>
</evidence>
<feature type="non-terminal residue" evidence="10">
    <location>
        <position position="1"/>
    </location>
</feature>
<dbReference type="InterPro" id="IPR000644">
    <property type="entry name" value="CBS_dom"/>
</dbReference>
<evidence type="ECO:0000256" key="6">
    <source>
        <dbReference type="ARBA" id="ARBA00022989"/>
    </source>
</evidence>
<feature type="non-terminal residue" evidence="10">
    <location>
        <position position="293"/>
    </location>
</feature>
<dbReference type="Pfam" id="PF01769">
    <property type="entry name" value="MgtE"/>
    <property type="match status" value="1"/>
</dbReference>
<dbReference type="GO" id="GO:0015095">
    <property type="term" value="F:magnesium ion transmembrane transporter activity"/>
    <property type="evidence" value="ECO:0007669"/>
    <property type="project" value="InterPro"/>
</dbReference>
<dbReference type="InterPro" id="IPR006667">
    <property type="entry name" value="SLC41_membr_dom"/>
</dbReference>
<dbReference type="PROSITE" id="PS51371">
    <property type="entry name" value="CBS"/>
    <property type="match status" value="2"/>
</dbReference>
<dbReference type="InterPro" id="IPR006668">
    <property type="entry name" value="Mg_transptr_MgtE_intracell_dom"/>
</dbReference>
<dbReference type="Pfam" id="PF00571">
    <property type="entry name" value="CBS"/>
    <property type="match status" value="2"/>
</dbReference>
<accession>X1GFL9</accession>
<evidence type="ECO:0000256" key="4">
    <source>
        <dbReference type="ARBA" id="ARBA00022692"/>
    </source>
</evidence>
<dbReference type="NCBIfam" id="TIGR00400">
    <property type="entry name" value="mgtE"/>
    <property type="match status" value="1"/>
</dbReference>
<keyword evidence="3" id="KW-0813">Transport</keyword>
<feature type="domain" description="CBS" evidence="9">
    <location>
        <begin position="113"/>
        <end position="171"/>
    </location>
</feature>
<feature type="transmembrane region" description="Helical" evidence="8">
    <location>
        <begin position="270"/>
        <end position="291"/>
    </location>
</feature>
<keyword evidence="5" id="KW-0460">Magnesium</keyword>
<keyword evidence="4 8" id="KW-0812">Transmembrane</keyword>
<evidence type="ECO:0000256" key="2">
    <source>
        <dbReference type="ARBA" id="ARBA00009749"/>
    </source>
</evidence>
<keyword evidence="7 8" id="KW-0472">Membrane</keyword>
<dbReference type="InterPro" id="IPR006669">
    <property type="entry name" value="MgtE_transporter"/>
</dbReference>
<evidence type="ECO:0000256" key="7">
    <source>
        <dbReference type="ARBA" id="ARBA00023136"/>
    </source>
</evidence>
<dbReference type="InterPro" id="IPR046342">
    <property type="entry name" value="CBS_dom_sf"/>
</dbReference>
<dbReference type="SUPFAM" id="SSF54631">
    <property type="entry name" value="CBS-domain pair"/>
    <property type="match status" value="1"/>
</dbReference>
<feature type="domain" description="CBS" evidence="9">
    <location>
        <begin position="47"/>
        <end position="107"/>
    </location>
</feature>
<comment type="similarity">
    <text evidence="2">Belongs to the SLC41A transporter family.</text>
</comment>
<feature type="transmembrane region" description="Helical" evidence="8">
    <location>
        <begin position="222"/>
        <end position="249"/>
    </location>
</feature>
<sequence length="293" mass="32421">APDDGADVLGILPHKKREKVLRSMAKKKAKEVQKLLTYDEKTAGGIMTTDFVTLSQDLKGREALEYIRKNVNIETVHHLYVIDREEHLVGVLPLRRLIAISPEREDIVLKDIMTSSIIATNVNTDQEEIAKLVAQHNLLALPVVDKEGRMVGRITVDDVIDVVQQEANEDFYKMAGALWRAGYLDKKTFSRARMRLPWLLACLLGGVIMGGIIAFFKETISQVVILTCFIPVIMAMGGSVGLQSSTIIIRGIATGHIDIHAIRRFLFKEIGVGLILGLICGLGIGIAAQFWPD</sequence>
<dbReference type="SMART" id="SM00116">
    <property type="entry name" value="CBS"/>
    <property type="match status" value="2"/>
</dbReference>
<comment type="caution">
    <text evidence="10">The sequence shown here is derived from an EMBL/GenBank/DDBJ whole genome shotgun (WGS) entry which is preliminary data.</text>
</comment>
<gene>
    <name evidence="10" type="ORF">S03H2_30403</name>
</gene>
<organism evidence="10">
    <name type="scientific">marine sediment metagenome</name>
    <dbReference type="NCBI Taxonomy" id="412755"/>
    <lineage>
        <taxon>unclassified sequences</taxon>
        <taxon>metagenomes</taxon>
        <taxon>ecological metagenomes</taxon>
    </lineage>
</organism>
<dbReference type="PANTHER" id="PTHR43773">
    <property type="entry name" value="MAGNESIUM TRANSPORTER MGTE"/>
    <property type="match status" value="1"/>
</dbReference>
<dbReference type="InterPro" id="IPR036739">
    <property type="entry name" value="SLC41_membr_dom_sf"/>
</dbReference>
<keyword evidence="6 8" id="KW-1133">Transmembrane helix</keyword>
<dbReference type="EMBL" id="BARU01018397">
    <property type="protein sequence ID" value="GAH55982.1"/>
    <property type="molecule type" value="Genomic_DNA"/>
</dbReference>
<protein>
    <recommendedName>
        <fullName evidence="9">CBS domain-containing protein</fullName>
    </recommendedName>
</protein>
<feature type="transmembrane region" description="Helical" evidence="8">
    <location>
        <begin position="196"/>
        <end position="216"/>
    </location>
</feature>
<reference evidence="10" key="1">
    <citation type="journal article" date="2014" name="Front. Microbiol.">
        <title>High frequency of phylogenetically diverse reductive dehalogenase-homologous genes in deep subseafloor sedimentary metagenomes.</title>
        <authorList>
            <person name="Kawai M."/>
            <person name="Futagami T."/>
            <person name="Toyoda A."/>
            <person name="Takaki Y."/>
            <person name="Nishi S."/>
            <person name="Hori S."/>
            <person name="Arai W."/>
            <person name="Tsubouchi T."/>
            <person name="Morono Y."/>
            <person name="Uchiyama I."/>
            <person name="Ito T."/>
            <person name="Fujiyama A."/>
            <person name="Inagaki F."/>
            <person name="Takami H."/>
        </authorList>
    </citation>
    <scope>NUCLEOTIDE SEQUENCE</scope>
    <source>
        <strain evidence="10">Expedition CK06-06</strain>
    </source>
</reference>
<evidence type="ECO:0000259" key="9">
    <source>
        <dbReference type="PROSITE" id="PS51371"/>
    </source>
</evidence>